<dbReference type="Gene3D" id="3.50.50.60">
    <property type="entry name" value="FAD/NAD(P)-binding domain"/>
    <property type="match status" value="1"/>
</dbReference>
<dbReference type="Proteomes" id="UP000504693">
    <property type="component" value="Chromosome"/>
</dbReference>
<dbReference type="InterPro" id="IPR036188">
    <property type="entry name" value="FAD/NAD-bd_sf"/>
</dbReference>
<reference evidence="3 4" key="1">
    <citation type="submission" date="2020-05" db="EMBL/GenBank/DDBJ databases">
        <title>Erythrobacter mangrovi sp. nov., isolated from rhizosphere soil of mangrove plant (Kandelia candel).</title>
        <authorList>
            <person name="Ye Y.H."/>
        </authorList>
    </citation>
    <scope>NUCLEOTIDE SEQUENCE [LARGE SCALE GENOMIC DNA]</scope>
    <source>
        <strain evidence="3 4">EB310</strain>
    </source>
</reference>
<feature type="domain" description="FAD dependent oxidoreductase" evidence="2">
    <location>
        <begin position="3"/>
        <end position="339"/>
    </location>
</feature>
<dbReference type="EMBL" id="CP053921">
    <property type="protein sequence ID" value="QKG70177.1"/>
    <property type="molecule type" value="Genomic_DNA"/>
</dbReference>
<evidence type="ECO:0000313" key="4">
    <source>
        <dbReference type="Proteomes" id="UP000504693"/>
    </source>
</evidence>
<dbReference type="RefSeq" id="WP_173212063.1">
    <property type="nucleotide sequence ID" value="NZ_CP053921.1"/>
</dbReference>
<dbReference type="Gene3D" id="3.30.9.10">
    <property type="entry name" value="D-Amino Acid Oxidase, subunit A, domain 2"/>
    <property type="match status" value="1"/>
</dbReference>
<evidence type="ECO:0000313" key="3">
    <source>
        <dbReference type="EMBL" id="QKG70177.1"/>
    </source>
</evidence>
<dbReference type="KEGG" id="emv:HQR01_01655"/>
<name>A0A7D4ASK6_9SPHN</name>
<evidence type="ECO:0000259" key="2">
    <source>
        <dbReference type="Pfam" id="PF01266"/>
    </source>
</evidence>
<dbReference type="SUPFAM" id="SSF51905">
    <property type="entry name" value="FAD/NAD(P)-binding domain"/>
    <property type="match status" value="1"/>
</dbReference>
<keyword evidence="4" id="KW-1185">Reference proteome</keyword>
<gene>
    <name evidence="3" type="ORF">HQR01_01655</name>
</gene>
<dbReference type="PANTHER" id="PTHR13847:SF287">
    <property type="entry name" value="FAD-DEPENDENT OXIDOREDUCTASE DOMAIN-CONTAINING PROTEIN 1"/>
    <property type="match status" value="1"/>
</dbReference>
<dbReference type="GO" id="GO:0005737">
    <property type="term" value="C:cytoplasm"/>
    <property type="evidence" value="ECO:0007669"/>
    <property type="project" value="TreeGrafter"/>
</dbReference>
<dbReference type="GO" id="GO:0016491">
    <property type="term" value="F:oxidoreductase activity"/>
    <property type="evidence" value="ECO:0007669"/>
    <property type="project" value="UniProtKB-KW"/>
</dbReference>
<protein>
    <submittedName>
        <fullName evidence="3">FAD-binding oxidoreductase</fullName>
    </submittedName>
</protein>
<evidence type="ECO:0000256" key="1">
    <source>
        <dbReference type="ARBA" id="ARBA00023002"/>
    </source>
</evidence>
<dbReference type="PANTHER" id="PTHR13847">
    <property type="entry name" value="SARCOSINE DEHYDROGENASE-RELATED"/>
    <property type="match status" value="1"/>
</dbReference>
<keyword evidence="1" id="KW-0560">Oxidoreductase</keyword>
<accession>A0A7D4ASK6</accession>
<dbReference type="InterPro" id="IPR006076">
    <property type="entry name" value="FAD-dep_OxRdtase"/>
</dbReference>
<organism evidence="3 4">
    <name type="scientific">Erythrobacter mangrovi</name>
    <dbReference type="NCBI Taxonomy" id="2739433"/>
    <lineage>
        <taxon>Bacteria</taxon>
        <taxon>Pseudomonadati</taxon>
        <taxon>Pseudomonadota</taxon>
        <taxon>Alphaproteobacteria</taxon>
        <taxon>Sphingomonadales</taxon>
        <taxon>Erythrobacteraceae</taxon>
        <taxon>Erythrobacter/Porphyrobacter group</taxon>
        <taxon>Erythrobacter</taxon>
    </lineage>
</organism>
<sequence length="363" mass="38855">MHDFAIIGAGIAGASLAAELAAEGVSVVLLEAEDHPGYHATGRSAAFWEECYGGPEIVPLTLASGPYLRDGGFLTPRGALYIARAADESELDAFMERFAPTGVTIERLDAASLAQRLPGLRADWTGAVWEPACADIDVAALHAHYLSLAKHGGVDLQVRARLARAERRGGVWNLATERGDTFRAQTLVNAAGAWADEIADIAGARPLGIVPLRRTVVQLRVDPPAPADLPLVLDIAGGFYFKPESGRLWLCPHDETPSVPCDAAPEELDVAEAIDRFERAVEWKIGAIERKWAGLRSFAPDRCPVYGKDPRCEGFAWFAGQGGYGIQTSPAAARLAAQLLLGSERDEMTSAIDATIYDPARFG</sequence>
<dbReference type="AlphaFoldDB" id="A0A7D4ASK6"/>
<proteinExistence type="predicted"/>
<dbReference type="Pfam" id="PF01266">
    <property type="entry name" value="DAO"/>
    <property type="match status" value="1"/>
</dbReference>